<evidence type="ECO:0000256" key="1">
    <source>
        <dbReference type="ARBA" id="ARBA00001974"/>
    </source>
</evidence>
<comment type="cofactor">
    <cofactor evidence="1 12">
        <name>FAD</name>
        <dbReference type="ChEBI" id="CHEBI:57692"/>
    </cofactor>
</comment>
<reference evidence="14" key="1">
    <citation type="submission" date="2022-06" db="EMBL/GenBank/DDBJ databases">
        <title>Isolation and Genomics of Futiania mangrovii gen. nov., sp. nov., a Rare and Metabolically-versatile member in the Class Alphaproteobacteria.</title>
        <authorList>
            <person name="Liu L."/>
            <person name="Huang W.-C."/>
            <person name="Pan J."/>
            <person name="Li J."/>
            <person name="Huang Y."/>
            <person name="Du H."/>
            <person name="Liu Y."/>
            <person name="Li M."/>
        </authorList>
    </citation>
    <scope>NUCLEOTIDE SEQUENCE</scope>
    <source>
        <strain evidence="14">FT118</strain>
    </source>
</reference>
<dbReference type="InterPro" id="IPR004620">
    <property type="entry name" value="MTHF_reductase_bac"/>
</dbReference>
<dbReference type="GO" id="GO:0071949">
    <property type="term" value="F:FAD binding"/>
    <property type="evidence" value="ECO:0007669"/>
    <property type="project" value="TreeGrafter"/>
</dbReference>
<dbReference type="Pfam" id="PF02219">
    <property type="entry name" value="MTHFR"/>
    <property type="match status" value="1"/>
</dbReference>
<dbReference type="NCBIfam" id="TIGR00676">
    <property type="entry name" value="fadh2"/>
    <property type="match status" value="1"/>
</dbReference>
<dbReference type="EC" id="1.5.1.54" evidence="12"/>
<keyword evidence="4" id="KW-0028">Amino-acid biosynthesis</keyword>
<evidence type="ECO:0000256" key="6">
    <source>
        <dbReference type="ARBA" id="ARBA00022827"/>
    </source>
</evidence>
<evidence type="ECO:0000256" key="10">
    <source>
        <dbReference type="ARBA" id="ARBA00034478"/>
    </source>
</evidence>
<evidence type="ECO:0000256" key="12">
    <source>
        <dbReference type="RuleBase" id="RU003862"/>
    </source>
</evidence>
<dbReference type="InterPro" id="IPR003171">
    <property type="entry name" value="Mehydrof_redctse-like"/>
</dbReference>
<dbReference type="GO" id="GO:0005829">
    <property type="term" value="C:cytosol"/>
    <property type="evidence" value="ECO:0007669"/>
    <property type="project" value="InterPro"/>
</dbReference>
<sequence>MSVVTPLADNLRVSFEFFPPKTRETEVDLWHAVERLAPLDPDFVSVTYGAGGSTRDRTLGLVARMARRTSLKAAGHLTCVGASREEVDDIARAYRDAGVTRIVALRGDTPDGGKFVPHPQGYSCAAELVEGLMEVHDFDVSVAAYPEVHPDAASADADLDNLKRKIDAGARRAITQFFFEADTYLRFVERARKAGITAPIVPGILPVVNFKTARKFAEACGTHVPKWMERAFEGLEDDPNTRQLIAASLAVELCLDLKAQGVRDFHFYTLNKADLTYAICHMLGARAPGERTRTRRTPAEGTEDGDATLQIASDNKASW</sequence>
<name>A0A9J6PHS8_9PROT</name>
<dbReference type="GO" id="GO:0009086">
    <property type="term" value="P:methionine biosynthetic process"/>
    <property type="evidence" value="ECO:0007669"/>
    <property type="project" value="UniProtKB-KW"/>
</dbReference>
<evidence type="ECO:0000313" key="14">
    <source>
        <dbReference type="EMBL" id="MCP1336127.1"/>
    </source>
</evidence>
<protein>
    <recommendedName>
        <fullName evidence="12">Methylenetetrahydrofolate reductase</fullName>
        <ecNumber evidence="12">1.5.1.54</ecNumber>
    </recommendedName>
</protein>
<evidence type="ECO:0000256" key="8">
    <source>
        <dbReference type="ARBA" id="ARBA00023027"/>
    </source>
</evidence>
<comment type="caution">
    <text evidence="14">The sequence shown here is derived from an EMBL/GenBank/DDBJ whole genome shotgun (WGS) entry which is preliminary data.</text>
</comment>
<dbReference type="SUPFAM" id="SSF51730">
    <property type="entry name" value="FAD-linked oxidoreductase"/>
    <property type="match status" value="1"/>
</dbReference>
<evidence type="ECO:0000256" key="9">
    <source>
        <dbReference type="ARBA" id="ARBA00023167"/>
    </source>
</evidence>
<keyword evidence="7 12" id="KW-0560">Oxidoreductase</keyword>
<dbReference type="PANTHER" id="PTHR45754:SF3">
    <property type="entry name" value="METHYLENETETRAHYDROFOLATE REDUCTASE (NADPH)"/>
    <property type="match status" value="1"/>
</dbReference>
<comment type="similarity">
    <text evidence="3 12">Belongs to the methylenetetrahydrofolate reductase family.</text>
</comment>
<dbReference type="Gene3D" id="3.20.20.220">
    <property type="match status" value="1"/>
</dbReference>
<dbReference type="InterPro" id="IPR029041">
    <property type="entry name" value="FAD-linked_oxidoreductase-like"/>
</dbReference>
<evidence type="ECO:0000256" key="3">
    <source>
        <dbReference type="ARBA" id="ARBA00006743"/>
    </source>
</evidence>
<feature type="compositionally biased region" description="Polar residues" evidence="13">
    <location>
        <begin position="310"/>
        <end position="319"/>
    </location>
</feature>
<evidence type="ECO:0000313" key="15">
    <source>
        <dbReference type="Proteomes" id="UP001055804"/>
    </source>
</evidence>
<dbReference type="CDD" id="cd00537">
    <property type="entry name" value="MTHFR"/>
    <property type="match status" value="1"/>
</dbReference>
<keyword evidence="9" id="KW-0486">Methionine biosynthesis</keyword>
<gene>
    <name evidence="14" type="primary">metF</name>
    <name evidence="14" type="ORF">NJQ99_06900</name>
</gene>
<keyword evidence="6 12" id="KW-0274">FAD</keyword>
<keyword evidence="8" id="KW-0520">NAD</keyword>
<evidence type="ECO:0000256" key="7">
    <source>
        <dbReference type="ARBA" id="ARBA00023002"/>
    </source>
</evidence>
<keyword evidence="15" id="KW-1185">Reference proteome</keyword>
<evidence type="ECO:0000256" key="5">
    <source>
        <dbReference type="ARBA" id="ARBA00022630"/>
    </source>
</evidence>
<accession>A0A9J6PHS8</accession>
<feature type="region of interest" description="Disordered" evidence="13">
    <location>
        <begin position="289"/>
        <end position="319"/>
    </location>
</feature>
<dbReference type="RefSeq" id="WP_269332041.1">
    <property type="nucleotide sequence ID" value="NZ_JAMZFT010000001.1"/>
</dbReference>
<evidence type="ECO:0000256" key="2">
    <source>
        <dbReference type="ARBA" id="ARBA00004777"/>
    </source>
</evidence>
<dbReference type="EMBL" id="JAMZFT010000001">
    <property type="protein sequence ID" value="MCP1336127.1"/>
    <property type="molecule type" value="Genomic_DNA"/>
</dbReference>
<proteinExistence type="inferred from homology"/>
<dbReference type="PANTHER" id="PTHR45754">
    <property type="entry name" value="METHYLENETETRAHYDROFOLATE REDUCTASE"/>
    <property type="match status" value="1"/>
</dbReference>
<evidence type="ECO:0000256" key="13">
    <source>
        <dbReference type="SAM" id="MobiDB-lite"/>
    </source>
</evidence>
<evidence type="ECO:0000256" key="11">
    <source>
        <dbReference type="ARBA" id="ARBA00048628"/>
    </source>
</evidence>
<comment type="catalytic activity">
    <reaction evidence="11">
        <text>(6S)-5-methyl-5,6,7,8-tetrahydrofolate + NAD(+) = (6R)-5,10-methylene-5,6,7,8-tetrahydrofolate + NADH + H(+)</text>
        <dbReference type="Rhea" id="RHEA:19821"/>
        <dbReference type="ChEBI" id="CHEBI:15378"/>
        <dbReference type="ChEBI" id="CHEBI:15636"/>
        <dbReference type="ChEBI" id="CHEBI:18608"/>
        <dbReference type="ChEBI" id="CHEBI:57540"/>
        <dbReference type="ChEBI" id="CHEBI:57945"/>
        <dbReference type="EC" id="1.5.1.54"/>
    </reaction>
    <physiologicalReaction direction="right-to-left" evidence="11">
        <dbReference type="Rhea" id="RHEA:19823"/>
    </physiologicalReaction>
</comment>
<dbReference type="GO" id="GO:0035999">
    <property type="term" value="P:tetrahydrofolate interconversion"/>
    <property type="evidence" value="ECO:0007669"/>
    <property type="project" value="TreeGrafter"/>
</dbReference>
<dbReference type="AlphaFoldDB" id="A0A9J6PHS8"/>
<comment type="pathway">
    <text evidence="10">Amino-acid biosynthesis; L-methionine biosynthesis via de novo pathway.</text>
</comment>
<dbReference type="GO" id="GO:0106312">
    <property type="term" value="F:methylenetetrahydrofolate reductase (NADH) activity"/>
    <property type="evidence" value="ECO:0007669"/>
    <property type="project" value="UniProtKB-EC"/>
</dbReference>
<organism evidence="14 15">
    <name type="scientific">Futiania mangrovi</name>
    <dbReference type="NCBI Taxonomy" id="2959716"/>
    <lineage>
        <taxon>Bacteria</taxon>
        <taxon>Pseudomonadati</taxon>
        <taxon>Pseudomonadota</taxon>
        <taxon>Alphaproteobacteria</taxon>
        <taxon>Futianiales</taxon>
        <taxon>Futianiaceae</taxon>
        <taxon>Futiania</taxon>
    </lineage>
</organism>
<evidence type="ECO:0000256" key="4">
    <source>
        <dbReference type="ARBA" id="ARBA00022605"/>
    </source>
</evidence>
<comment type="pathway">
    <text evidence="2 12">One-carbon metabolism; tetrahydrofolate interconversion.</text>
</comment>
<keyword evidence="5 12" id="KW-0285">Flavoprotein</keyword>
<dbReference type="Proteomes" id="UP001055804">
    <property type="component" value="Unassembled WGS sequence"/>
</dbReference>